<dbReference type="AlphaFoldDB" id="A0A7L4ZMC1"/>
<dbReference type="RefSeq" id="WP_160130255.1">
    <property type="nucleotide sequence ID" value="NZ_CP019288.1"/>
</dbReference>
<dbReference type="PROSITE" id="PS00745">
    <property type="entry name" value="RF_PROK_I"/>
    <property type="match status" value="1"/>
</dbReference>
<dbReference type="OrthoDB" id="9815709at2"/>
<comment type="similarity">
    <text evidence="1">Belongs to the prokaryotic/mitochondrial release factor family.</text>
</comment>
<keyword evidence="4" id="KW-1185">Reference proteome</keyword>
<dbReference type="InterPro" id="IPR050057">
    <property type="entry name" value="Prokaryotic/Mito_RF"/>
</dbReference>
<evidence type="ECO:0000313" key="3">
    <source>
        <dbReference type="EMBL" id="QHI37647.1"/>
    </source>
</evidence>
<dbReference type="GO" id="GO:0003747">
    <property type="term" value="F:translation release factor activity"/>
    <property type="evidence" value="ECO:0007669"/>
    <property type="project" value="InterPro"/>
</dbReference>
<dbReference type="PANTHER" id="PTHR43804">
    <property type="entry name" value="LD18447P"/>
    <property type="match status" value="1"/>
</dbReference>
<reference evidence="3 4" key="1">
    <citation type="journal article" date="2013" name="Int. J. Syst. Evol. Microbiol.">
        <title>Kordia antarctica sp. nov., isolated from Antarctic seawater.</title>
        <authorList>
            <person name="Baek K."/>
            <person name="Choi A."/>
            <person name="Kang I."/>
            <person name="Lee K."/>
            <person name="Cho J.C."/>
        </authorList>
    </citation>
    <scope>NUCLEOTIDE SEQUENCE [LARGE SCALE GENOMIC DNA]</scope>
    <source>
        <strain evidence="3 4">IMCC3317</strain>
    </source>
</reference>
<dbReference type="InterPro" id="IPR000352">
    <property type="entry name" value="Pep_chain_release_fac_I"/>
</dbReference>
<name>A0A7L4ZMC1_9FLAO</name>
<evidence type="ECO:0000256" key="1">
    <source>
        <dbReference type="ARBA" id="ARBA00010835"/>
    </source>
</evidence>
<dbReference type="Pfam" id="PF00472">
    <property type="entry name" value="RF-1"/>
    <property type="match status" value="1"/>
</dbReference>
<sequence length="198" mass="22669">MDNQFWVQISSGSGPEECCLAVKYLTEKLTRLQNFTFSVIELVATKHQNYSSVWLRATGNSDEFKNHWQGSVQFIFKSPYRAKHPRKNWFVNVQVYAAPTHVSWSPKEVQVKTARSSGAGGQHVNKVETAVSITHIPTGIMVQASEERSQILNKKLAFARLDIAIKAQNQKQQKAMQQQKWMQHKQLQRGNPVQVFKE</sequence>
<dbReference type="SUPFAM" id="SSF75620">
    <property type="entry name" value="Release factor"/>
    <property type="match status" value="1"/>
</dbReference>
<evidence type="ECO:0000259" key="2">
    <source>
        <dbReference type="PROSITE" id="PS00745"/>
    </source>
</evidence>
<dbReference type="Gene3D" id="3.30.70.1660">
    <property type="match status" value="1"/>
</dbReference>
<protein>
    <submittedName>
        <fullName evidence="3">Peptide chain release factor 2</fullName>
    </submittedName>
</protein>
<organism evidence="3 4">
    <name type="scientific">Kordia antarctica</name>
    <dbReference type="NCBI Taxonomy" id="1218801"/>
    <lineage>
        <taxon>Bacteria</taxon>
        <taxon>Pseudomonadati</taxon>
        <taxon>Bacteroidota</taxon>
        <taxon>Flavobacteriia</taxon>
        <taxon>Flavobacteriales</taxon>
        <taxon>Flavobacteriaceae</taxon>
        <taxon>Kordia</taxon>
    </lineage>
</organism>
<dbReference type="Gene3D" id="3.30.160.20">
    <property type="match status" value="1"/>
</dbReference>
<accession>A0A7L4ZMC1</accession>
<proteinExistence type="inferred from homology"/>
<evidence type="ECO:0000313" key="4">
    <source>
        <dbReference type="Proteomes" id="UP000464657"/>
    </source>
</evidence>
<dbReference type="NCBIfam" id="TIGR03072">
    <property type="entry name" value="release_prfH"/>
    <property type="match status" value="1"/>
</dbReference>
<dbReference type="Proteomes" id="UP000464657">
    <property type="component" value="Chromosome"/>
</dbReference>
<dbReference type="PANTHER" id="PTHR43804:SF9">
    <property type="entry name" value="PEPTIDE CHAIN RELEASE FACTOR HOMOLOG-RELATED"/>
    <property type="match status" value="1"/>
</dbReference>
<feature type="domain" description="Prokaryotic-type class I peptide chain release factors" evidence="2">
    <location>
        <begin position="115"/>
        <end position="131"/>
    </location>
</feature>
<dbReference type="InterPro" id="IPR045853">
    <property type="entry name" value="Pep_chain_release_fac_I_sf"/>
</dbReference>
<dbReference type="EMBL" id="CP019288">
    <property type="protein sequence ID" value="QHI37647.1"/>
    <property type="molecule type" value="Genomic_DNA"/>
</dbReference>
<dbReference type="KEGG" id="kan:IMCC3317_30280"/>
<gene>
    <name evidence="3" type="primary">prfB_2</name>
    <name evidence="3" type="ORF">IMCC3317_30280</name>
</gene>
<dbReference type="InterPro" id="IPR017509">
    <property type="entry name" value="PrfH"/>
</dbReference>